<keyword evidence="2" id="KW-1185">Reference proteome</keyword>
<organism evidence="1 2">
    <name type="scientific">Legionella fallonii LLAP-10</name>
    <dbReference type="NCBI Taxonomy" id="1212491"/>
    <lineage>
        <taxon>Bacteria</taxon>
        <taxon>Pseudomonadati</taxon>
        <taxon>Pseudomonadota</taxon>
        <taxon>Gammaproteobacteria</taxon>
        <taxon>Legionellales</taxon>
        <taxon>Legionellaceae</taxon>
        <taxon>Legionella</taxon>
    </lineage>
</organism>
<dbReference type="EMBL" id="LN614827">
    <property type="protein sequence ID" value="CEG56576.1"/>
    <property type="molecule type" value="Genomic_DNA"/>
</dbReference>
<evidence type="ECO:0000313" key="1">
    <source>
        <dbReference type="EMBL" id="CEG56576.1"/>
    </source>
</evidence>
<protein>
    <submittedName>
        <fullName evidence="1">Uncharacterized protein</fullName>
    </submittedName>
</protein>
<sequence length="43" mass="4892">MMSSDFTVNILFSFNIKIIYTLLVQQLPQIITQYVDCIGPVAI</sequence>
<dbReference type="HOGENOM" id="CLU_3235442_0_0_6"/>
<reference evidence="2" key="1">
    <citation type="submission" date="2014-09" db="EMBL/GenBank/DDBJ databases">
        <authorList>
            <person name="Gomez-Valero L."/>
        </authorList>
    </citation>
    <scope>NUCLEOTIDE SEQUENCE [LARGE SCALE GENOMIC DNA]</scope>
    <source>
        <strain evidence="2">ATCC700992</strain>
    </source>
</reference>
<dbReference type="AlphaFoldDB" id="A0A098G3M7"/>
<evidence type="ECO:0000313" key="2">
    <source>
        <dbReference type="Proteomes" id="UP000032430"/>
    </source>
</evidence>
<gene>
    <name evidence="1" type="ORF">LFA_1144</name>
</gene>
<proteinExistence type="predicted"/>
<accession>A0A098G3M7</accession>
<name>A0A098G3M7_9GAMM</name>
<dbReference type="Proteomes" id="UP000032430">
    <property type="component" value="Chromosome I"/>
</dbReference>
<dbReference type="KEGG" id="lfa:LFA_1144"/>
<dbReference type="STRING" id="1212491.LFA_1144"/>